<dbReference type="PANTHER" id="PTHR42877:SF4">
    <property type="entry name" value="FAD_NAD(P)-BINDING DOMAIN-CONTAINING PROTEIN-RELATED"/>
    <property type="match status" value="1"/>
</dbReference>
<dbReference type="InterPro" id="IPR036188">
    <property type="entry name" value="FAD/NAD-bd_sf"/>
</dbReference>
<reference evidence="1" key="1">
    <citation type="submission" date="2019-07" db="EMBL/GenBank/DDBJ databases">
        <title>Biological characteristics of mucoid Acinetobacter baumannii from a general hospital in China.</title>
        <authorList>
            <person name="Hua X."/>
            <person name="Yu Y."/>
        </authorList>
    </citation>
    <scope>NUCLEOTIDE SEQUENCE [LARGE SCALE GENOMIC DNA]</scope>
    <source>
        <strain evidence="1">N41</strain>
    </source>
</reference>
<protein>
    <submittedName>
        <fullName evidence="1">Cyclohexanone monooxygenase</fullName>
    </submittedName>
</protein>
<sequence>GPNVLVYDSFIGLAEAQLQYIVDGLLQMKAKGIAKLSVKSEIIKKHNELVQKHLQTTVFNSGGCKSYYLDANGRNFAAWPWSLKKLK</sequence>
<keyword evidence="1" id="KW-0560">Oxidoreductase</keyword>
<dbReference type="Gene3D" id="3.50.50.60">
    <property type="entry name" value="FAD/NAD(P)-binding domain"/>
    <property type="match status" value="1"/>
</dbReference>
<accession>A0ABD5DEZ8</accession>
<dbReference type="EMBL" id="VMBB01001038">
    <property type="protein sequence ID" value="MDR8263730.1"/>
    <property type="molecule type" value="Genomic_DNA"/>
</dbReference>
<comment type="caution">
    <text evidence="1">The sequence shown here is derived from an EMBL/GenBank/DDBJ whole genome shotgun (WGS) entry which is preliminary data.</text>
</comment>
<evidence type="ECO:0000313" key="1">
    <source>
        <dbReference type="EMBL" id="MDR8263730.1"/>
    </source>
</evidence>
<proteinExistence type="predicted"/>
<dbReference type="PANTHER" id="PTHR42877">
    <property type="entry name" value="L-ORNITHINE N(5)-MONOOXYGENASE-RELATED"/>
    <property type="match status" value="1"/>
</dbReference>
<feature type="non-terminal residue" evidence="1">
    <location>
        <position position="1"/>
    </location>
</feature>
<organism evidence="1">
    <name type="scientific">Acinetobacter baumannii</name>
    <dbReference type="NCBI Taxonomy" id="470"/>
    <lineage>
        <taxon>Bacteria</taxon>
        <taxon>Pseudomonadati</taxon>
        <taxon>Pseudomonadota</taxon>
        <taxon>Gammaproteobacteria</taxon>
        <taxon>Moraxellales</taxon>
        <taxon>Moraxellaceae</taxon>
        <taxon>Acinetobacter</taxon>
        <taxon>Acinetobacter calcoaceticus/baumannii complex</taxon>
    </lineage>
</organism>
<keyword evidence="1" id="KW-0503">Monooxygenase</keyword>
<name>A0ABD5DEZ8_ACIBA</name>
<dbReference type="AlphaFoldDB" id="A0ABD5DEZ8"/>
<dbReference type="InterPro" id="IPR051209">
    <property type="entry name" value="FAD-bind_Monooxygenase_sf"/>
</dbReference>
<feature type="non-terminal residue" evidence="1">
    <location>
        <position position="87"/>
    </location>
</feature>
<gene>
    <name evidence="1" type="ORF">FPK87_25255</name>
</gene>
<dbReference type="GO" id="GO:0004497">
    <property type="term" value="F:monooxygenase activity"/>
    <property type="evidence" value="ECO:0007669"/>
    <property type="project" value="UniProtKB-KW"/>
</dbReference>